<evidence type="ECO:0000256" key="1">
    <source>
        <dbReference type="SAM" id="SignalP"/>
    </source>
</evidence>
<dbReference type="Proteomes" id="UP000887578">
    <property type="component" value="Unplaced"/>
</dbReference>
<proteinExistence type="predicted"/>
<accession>A0A914P182</accession>
<evidence type="ECO:0000313" key="2">
    <source>
        <dbReference type="Proteomes" id="UP000887578"/>
    </source>
</evidence>
<sequence>MRFEILIFAQIFGAIFGGQNGTFFERRVKRWGNYGNWNGNYGPYGGGGAPPPNNNVAIGYPTAYGLGGMAPRGNEINPAPKFVVRCINGGAHIGQCRLDEDAICIALGGTVRIKIVESDLKQNFS</sequence>
<organism evidence="2 3">
    <name type="scientific">Panagrolaimus davidi</name>
    <dbReference type="NCBI Taxonomy" id="227884"/>
    <lineage>
        <taxon>Eukaryota</taxon>
        <taxon>Metazoa</taxon>
        <taxon>Ecdysozoa</taxon>
        <taxon>Nematoda</taxon>
        <taxon>Chromadorea</taxon>
        <taxon>Rhabditida</taxon>
        <taxon>Tylenchina</taxon>
        <taxon>Panagrolaimomorpha</taxon>
        <taxon>Panagrolaimoidea</taxon>
        <taxon>Panagrolaimidae</taxon>
        <taxon>Panagrolaimus</taxon>
    </lineage>
</organism>
<feature type="signal peptide" evidence="1">
    <location>
        <begin position="1"/>
        <end position="17"/>
    </location>
</feature>
<protein>
    <submittedName>
        <fullName evidence="3">Uncharacterized protein</fullName>
    </submittedName>
</protein>
<dbReference type="WBParaSite" id="PDA_v2.g11554.t1">
    <property type="protein sequence ID" value="PDA_v2.g11554.t1"/>
    <property type="gene ID" value="PDA_v2.g11554"/>
</dbReference>
<feature type="chain" id="PRO_5037218762" evidence="1">
    <location>
        <begin position="18"/>
        <end position="125"/>
    </location>
</feature>
<evidence type="ECO:0000313" key="3">
    <source>
        <dbReference type="WBParaSite" id="PDA_v2.g11554.t1"/>
    </source>
</evidence>
<dbReference type="AlphaFoldDB" id="A0A914P182"/>
<keyword evidence="1" id="KW-0732">Signal</keyword>
<keyword evidence="2" id="KW-1185">Reference proteome</keyword>
<reference evidence="3" key="1">
    <citation type="submission" date="2022-11" db="UniProtKB">
        <authorList>
            <consortium name="WormBaseParasite"/>
        </authorList>
    </citation>
    <scope>IDENTIFICATION</scope>
</reference>
<name>A0A914P182_9BILA</name>